<dbReference type="OrthoDB" id="9788959at2"/>
<proteinExistence type="predicted"/>
<gene>
    <name evidence="1" type="ORF">DJ013_03935</name>
</gene>
<dbReference type="EMBL" id="CP029480">
    <property type="protein sequence ID" value="AWV97365.1"/>
    <property type="molecule type" value="Genomic_DNA"/>
</dbReference>
<accession>A0A2Z4G8E4</accession>
<keyword evidence="2" id="KW-1185">Reference proteome</keyword>
<protein>
    <recommendedName>
        <fullName evidence="3">UspA domain-containing protein</fullName>
    </recommendedName>
</protein>
<evidence type="ECO:0000313" key="2">
    <source>
        <dbReference type="Proteomes" id="UP000249873"/>
    </source>
</evidence>
<dbReference type="KEGG" id="als:DJ013_03935"/>
<dbReference type="AlphaFoldDB" id="A0A2Z4G8E4"/>
<reference evidence="1 2" key="1">
    <citation type="submission" date="2018-05" db="EMBL/GenBank/DDBJ databases">
        <title>Complete genome sequence of Arcticibacterium luteifluviistationis SM1504T, a cytophagaceae bacterium isolated from Arctic surface seawater.</title>
        <authorList>
            <person name="Li Y."/>
            <person name="Qin Q.-L."/>
        </authorList>
    </citation>
    <scope>NUCLEOTIDE SEQUENCE [LARGE SCALE GENOMIC DNA]</scope>
    <source>
        <strain evidence="1 2">SM1504</strain>
    </source>
</reference>
<dbReference type="RefSeq" id="WP_111370467.1">
    <property type="nucleotide sequence ID" value="NZ_CP029480.1"/>
</dbReference>
<name>A0A2Z4G8E4_9BACT</name>
<evidence type="ECO:0000313" key="1">
    <source>
        <dbReference type="EMBL" id="AWV97365.1"/>
    </source>
</evidence>
<organism evidence="1 2">
    <name type="scientific">Arcticibacterium luteifluviistationis</name>
    <dbReference type="NCBI Taxonomy" id="1784714"/>
    <lineage>
        <taxon>Bacteria</taxon>
        <taxon>Pseudomonadati</taxon>
        <taxon>Bacteroidota</taxon>
        <taxon>Cytophagia</taxon>
        <taxon>Cytophagales</taxon>
        <taxon>Leadbetterellaceae</taxon>
        <taxon>Arcticibacterium</taxon>
    </lineage>
</organism>
<evidence type="ECO:0008006" key="3">
    <source>
        <dbReference type="Google" id="ProtNLM"/>
    </source>
</evidence>
<dbReference type="Proteomes" id="UP000249873">
    <property type="component" value="Chromosome"/>
</dbReference>
<sequence length="281" mass="32074">MKSNLKVSFCTDFSETADAALEMLLFNAWSFKVDIDIIHLVENMSYNEVKIKLDNLHKELNVSLCGAREIRIIIFEKGSKLSLISHLNDSHYFLNIVGLDGLGKTAGIGSFLALLYKYYKGGLVVVPKNHALSIENKVLIGLAYENIERIHYLKKVAAFLYFNFSKLNILIRVKEEVSCEKKVQTTEVIEGLFPGLVCEISFQKPEDCTEYIKHLFSEKNINYSVVFKGDYFDDFSRGVMENRSRAMQPKEMLLRVCTANRIISAIKANDEGVIKMDLRDF</sequence>